<feature type="domain" description="Cux N-terminal" evidence="14">
    <location>
        <begin position="99"/>
        <end position="151"/>
    </location>
</feature>
<evidence type="ECO:0000256" key="9">
    <source>
        <dbReference type="ARBA" id="ARBA00023136"/>
    </source>
</evidence>
<protein>
    <recommendedName>
        <fullName evidence="3">Protein CASP</fullName>
    </recommendedName>
</protein>
<keyword evidence="8 10" id="KW-0175">Coiled coil</keyword>
<evidence type="ECO:0000256" key="4">
    <source>
        <dbReference type="ARBA" id="ARBA00022448"/>
    </source>
</evidence>
<dbReference type="GO" id="GO:0000139">
    <property type="term" value="C:Golgi membrane"/>
    <property type="evidence" value="ECO:0007669"/>
    <property type="project" value="UniProtKB-SubCell"/>
</dbReference>
<feature type="region of interest" description="Disordered" evidence="11">
    <location>
        <begin position="541"/>
        <end position="601"/>
    </location>
</feature>
<dbReference type="InterPro" id="IPR012955">
    <property type="entry name" value="CASP_C"/>
</dbReference>
<dbReference type="PANTHER" id="PTHR14043">
    <property type="entry name" value="CCAAT DISPLACEMENT PROTEIN-RELATED"/>
    <property type="match status" value="1"/>
</dbReference>
<evidence type="ECO:0000256" key="3">
    <source>
        <dbReference type="ARBA" id="ARBA00018691"/>
    </source>
</evidence>
<dbReference type="EMBL" id="JAGRRH010000019">
    <property type="protein sequence ID" value="KAG7349498.1"/>
    <property type="molecule type" value="Genomic_DNA"/>
</dbReference>
<dbReference type="PANTHER" id="PTHR14043:SF2">
    <property type="entry name" value="HOMEOBOX PROTEIN CUT"/>
    <property type="match status" value="1"/>
</dbReference>
<comment type="subcellular location">
    <subcellularLocation>
        <location evidence="1">Golgi apparatus membrane</location>
        <topology evidence="1">Single-pass type IV membrane protein</topology>
    </subcellularLocation>
</comment>
<feature type="coiled-coil region" evidence="10">
    <location>
        <begin position="99"/>
        <end position="286"/>
    </location>
</feature>
<evidence type="ECO:0000256" key="12">
    <source>
        <dbReference type="SAM" id="Phobius"/>
    </source>
</evidence>
<dbReference type="Pfam" id="PF25398">
    <property type="entry name" value="CUX1_N"/>
    <property type="match status" value="1"/>
</dbReference>
<comment type="caution">
    <text evidence="15">The sequence shown here is derived from an EMBL/GenBank/DDBJ whole genome shotgun (WGS) entry which is preliminary data.</text>
</comment>
<dbReference type="Proteomes" id="UP000693970">
    <property type="component" value="Unassembled WGS sequence"/>
</dbReference>
<keyword evidence="4" id="KW-0813">Transport</keyword>
<evidence type="ECO:0000256" key="6">
    <source>
        <dbReference type="ARBA" id="ARBA00022989"/>
    </source>
</evidence>
<reference evidence="15" key="1">
    <citation type="journal article" date="2021" name="Sci. Rep.">
        <title>Diploid genomic architecture of Nitzschia inconspicua, an elite biomass production diatom.</title>
        <authorList>
            <person name="Oliver A."/>
            <person name="Podell S."/>
            <person name="Pinowska A."/>
            <person name="Traller J.C."/>
            <person name="Smith S.R."/>
            <person name="McClure R."/>
            <person name="Beliaev A."/>
            <person name="Bohutskyi P."/>
            <person name="Hill E.A."/>
            <person name="Rabines A."/>
            <person name="Zheng H."/>
            <person name="Allen L.Z."/>
            <person name="Kuo A."/>
            <person name="Grigoriev I.V."/>
            <person name="Allen A.E."/>
            <person name="Hazlebeck D."/>
            <person name="Allen E.E."/>
        </authorList>
    </citation>
    <scope>NUCLEOTIDE SEQUENCE</scope>
    <source>
        <strain evidence="15">Hildebrandi</strain>
    </source>
</reference>
<feature type="domain" description="CASP C-terminal" evidence="13">
    <location>
        <begin position="515"/>
        <end position="757"/>
    </location>
</feature>
<sequence>MLSSSTLSEEQNRLFVSLQQAAKGWKSFDWPSKAPQWDATTNQNKEAREASQVARKQLSEHTKSFKKSVKNVETAGNTLGTEPNEENVTAAVKAIENVAKLARVTVKSYQEEIDNLTRRSKATESAFDKLAQALGEARDPTAFLVAAIEQMHTQQQQIQQLMQNVEEITEENANLETKLQKAQQQQVSAAPSSTGGMSKAEKEELIQLRREVAEYEVEFRSLKNQDITIRKLEARIIELQQGGEEEFQNKLEAAKQELAETEGRRTAEALEREAAMERRVESLELQLKAEMAGRAATQAHLLEASEGAGEREAAWEAQRRILVDDSERVRVMLHEATRERDELRLKMAALEGSNGGGTRASPSSGGVNMNDLLIERQAYEAEVAELSHTVNSLREELSLKDNAISDEKQTLKLRIDVLEQEVSKLTNELSHMAMELEAAPSQSLVDSMKRELRILKRLEYNADDPDLPESNPEIAGEDQEKDLESVLVAKLRRVESELVRERNHVSEIRRECDSLRAEKKELEKLKSEADGVIASLEKDLDRAISSSSSPSKPRQKKSPLIAPSDPNTLQIVLEPDSVPPPATPKVEAQPSQSISAAEKAADDHSVATIIMAQRDRLRARCEALEAERDSFKRELQVQVDAAESLKADNTKLFEKMRYLQSFNSGSSNRSSTYARQNSRDLDLEALEQRYEASVDPFRQFSKSERQRKLNEMSPMERTVFVVAKAMLGTKEMRTFLFFYVLAMHMLVFLTTYHWSHSDSGHDCQLVRETLSHLPPVDTRGDIPGAASST</sequence>
<evidence type="ECO:0000256" key="1">
    <source>
        <dbReference type="ARBA" id="ARBA00004409"/>
    </source>
</evidence>
<evidence type="ECO:0000256" key="7">
    <source>
        <dbReference type="ARBA" id="ARBA00023034"/>
    </source>
</evidence>
<accession>A0A9K3PJE4</accession>
<evidence type="ECO:0000313" key="15">
    <source>
        <dbReference type="EMBL" id="KAG7349498.1"/>
    </source>
</evidence>
<feature type="coiled-coil region" evidence="10">
    <location>
        <begin position="607"/>
        <end position="641"/>
    </location>
</feature>
<organism evidence="15 16">
    <name type="scientific">Nitzschia inconspicua</name>
    <dbReference type="NCBI Taxonomy" id="303405"/>
    <lineage>
        <taxon>Eukaryota</taxon>
        <taxon>Sar</taxon>
        <taxon>Stramenopiles</taxon>
        <taxon>Ochrophyta</taxon>
        <taxon>Bacillariophyta</taxon>
        <taxon>Bacillariophyceae</taxon>
        <taxon>Bacillariophycidae</taxon>
        <taxon>Bacillariales</taxon>
        <taxon>Bacillariaceae</taxon>
        <taxon>Nitzschia</taxon>
    </lineage>
</organism>
<evidence type="ECO:0000256" key="5">
    <source>
        <dbReference type="ARBA" id="ARBA00022692"/>
    </source>
</evidence>
<evidence type="ECO:0000313" key="16">
    <source>
        <dbReference type="Proteomes" id="UP000693970"/>
    </source>
</evidence>
<evidence type="ECO:0000256" key="8">
    <source>
        <dbReference type="ARBA" id="ARBA00023054"/>
    </source>
</evidence>
<keyword evidence="16" id="KW-1185">Reference proteome</keyword>
<reference evidence="15" key="2">
    <citation type="submission" date="2021-04" db="EMBL/GenBank/DDBJ databases">
        <authorList>
            <person name="Podell S."/>
        </authorList>
    </citation>
    <scope>NUCLEOTIDE SEQUENCE</scope>
    <source>
        <strain evidence="15">Hildebrandi</strain>
    </source>
</reference>
<dbReference type="Pfam" id="PF08172">
    <property type="entry name" value="CASP_C"/>
    <property type="match status" value="1"/>
</dbReference>
<feature type="coiled-coil region" evidence="10">
    <location>
        <begin position="491"/>
        <end position="539"/>
    </location>
</feature>
<keyword evidence="6 12" id="KW-1133">Transmembrane helix</keyword>
<name>A0A9K3PJE4_9STRA</name>
<dbReference type="InterPro" id="IPR057476">
    <property type="entry name" value="Cux_N"/>
</dbReference>
<gene>
    <name evidence="15" type="ORF">IV203_012095</name>
</gene>
<keyword evidence="9 12" id="KW-0472">Membrane</keyword>
<comment type="similarity">
    <text evidence="2">Belongs to the CASP family.</text>
</comment>
<evidence type="ECO:0000259" key="14">
    <source>
        <dbReference type="Pfam" id="PF25398"/>
    </source>
</evidence>
<evidence type="ECO:0000256" key="10">
    <source>
        <dbReference type="SAM" id="Coils"/>
    </source>
</evidence>
<dbReference type="AlphaFoldDB" id="A0A9K3PJE4"/>
<keyword evidence="7" id="KW-0333">Golgi apparatus</keyword>
<proteinExistence type="inferred from homology"/>
<evidence type="ECO:0000259" key="13">
    <source>
        <dbReference type="Pfam" id="PF08172"/>
    </source>
</evidence>
<keyword evidence="5 12" id="KW-0812">Transmembrane</keyword>
<feature type="coiled-coil region" evidence="10">
    <location>
        <begin position="333"/>
        <end position="435"/>
    </location>
</feature>
<feature type="transmembrane region" description="Helical" evidence="12">
    <location>
        <begin position="734"/>
        <end position="754"/>
    </location>
</feature>
<evidence type="ECO:0000256" key="2">
    <source>
        <dbReference type="ARBA" id="ARBA00006415"/>
    </source>
</evidence>
<evidence type="ECO:0000256" key="11">
    <source>
        <dbReference type="SAM" id="MobiDB-lite"/>
    </source>
</evidence>
<feature type="region of interest" description="Disordered" evidence="11">
    <location>
        <begin position="462"/>
        <end position="481"/>
    </location>
</feature>
<dbReference type="OrthoDB" id="10257567at2759"/>
<dbReference type="GO" id="GO:0006891">
    <property type="term" value="P:intra-Golgi vesicle-mediated transport"/>
    <property type="evidence" value="ECO:0007669"/>
    <property type="project" value="InterPro"/>
</dbReference>